<dbReference type="SMART" id="SM00129">
    <property type="entry name" value="KISc"/>
    <property type="match status" value="1"/>
</dbReference>
<comment type="subcellular location">
    <subcellularLocation>
        <location evidence="1">Cytoplasm</location>
        <location evidence="1">Cytoskeleton</location>
    </subcellularLocation>
</comment>
<dbReference type="InterPro" id="IPR027640">
    <property type="entry name" value="Kinesin-like_fam"/>
</dbReference>
<dbReference type="GO" id="GO:0005871">
    <property type="term" value="C:kinesin complex"/>
    <property type="evidence" value="ECO:0007669"/>
    <property type="project" value="TreeGrafter"/>
</dbReference>
<dbReference type="GO" id="GO:0016887">
    <property type="term" value="F:ATP hydrolysis activity"/>
    <property type="evidence" value="ECO:0007669"/>
    <property type="project" value="TreeGrafter"/>
</dbReference>
<gene>
    <name evidence="6" type="ORF">AFUS01_LOCUS9818</name>
</gene>
<organism evidence="6 7">
    <name type="scientific">Allacma fusca</name>
    <dbReference type="NCBI Taxonomy" id="39272"/>
    <lineage>
        <taxon>Eukaryota</taxon>
        <taxon>Metazoa</taxon>
        <taxon>Ecdysozoa</taxon>
        <taxon>Arthropoda</taxon>
        <taxon>Hexapoda</taxon>
        <taxon>Collembola</taxon>
        <taxon>Symphypleona</taxon>
        <taxon>Sminthuridae</taxon>
        <taxon>Allacma</taxon>
    </lineage>
</organism>
<keyword evidence="7" id="KW-1185">Reference proteome</keyword>
<dbReference type="GO" id="GO:0005874">
    <property type="term" value="C:microtubule"/>
    <property type="evidence" value="ECO:0007669"/>
    <property type="project" value="TreeGrafter"/>
</dbReference>
<evidence type="ECO:0000313" key="7">
    <source>
        <dbReference type="Proteomes" id="UP000708208"/>
    </source>
</evidence>
<name>A0A8J2JI01_9HEXA</name>
<evidence type="ECO:0000256" key="1">
    <source>
        <dbReference type="ARBA" id="ARBA00004245"/>
    </source>
</evidence>
<dbReference type="PANTHER" id="PTHR24115:SF191">
    <property type="entry name" value="KINESIN-LIKE PROTEIN KIF9"/>
    <property type="match status" value="1"/>
</dbReference>
<comment type="caution">
    <text evidence="6">The sequence shown here is derived from an EMBL/GenBank/DDBJ whole genome shotgun (WGS) entry which is preliminary data.</text>
</comment>
<sequence>MAGEQDSAGKNAKKKKSSKQLRESGDSRKNSGKRDKKRRRDDDEADPDPDDVRQSTSERIRFSSKEAVTVRGKSAQDDDEDLWRNSDFLNSEHVLEEFGEVDEDIILPPVASPPPLEEPTVTSGKPEVWIRLRPCPRVQDNLFDVTNDGKGLQMLPNFDDQFDARGRRRQSYREEREKQGNVFQCDGVLRNTSQEDTYQMIAHDLVGKAMEGISGLIVSVGPEISGKYFTLFGSISKFQYRGIIPRCLERIFQICATKANEMRYLIRMAIVEIRYDKIRDLLTLGSYDGNPFNRDAPHGMIFQKIGAAEHGFGLLIRALTCQKEIPRETYAKPHTVVFIDIYGESYKDGMPESNPRIVKSRITFAKTAPIPERDEIFPPGRSPSNSMDVYGCMTRRVPTSKGASRSTSDGCCGSTCNKTACTKRKTGPIAEAIRIRQDIGFLEQMCSRACQYQKLNRYYERLAKLGINVAAPPRSLHYRLSKLTYCLKDIVSGNSEIRIILHIRPEKQYKHATLEAMRFAEKVKCVPYGFPPDLPRDDQERQSFQNANLVLSDDFTLQDLLNKLPPEISDLYIQVQPGTFKNMRDQAIALFDSRVHAVEDAGQSSLQELFEKFKSLWTYAMEAGILPSIFPGSQNIEPTEAADESQRKRPSTSALDKKREGIPAQDIALAAPKSSKEVEDLPPTPSRRKSKAGKSKTNAKDKEDKKKQKTGKSKSKGRGDGLSARTSTTDMEADDRIDESEMPEMPPPTAVDAVLEQSVPDQIHTADLPLLGTTVGDILGPRGDTVLESGEVPTKEEAWQEFLHTSKGMELFEDLSKKSRALHDVAVEQSDTTKQTSYIFSRLNNLQKELNLIQQERFLKGDEYDSKGNIIIAPREKQIIQDIKILEQTRDDLAGKLTGIRDRVHTEKTTLDLAKLDAEIAFQNFALDNYAVAYGGLDGVDTMIEKGVKRTEDEDAERIRKFEDIKRVAKKQARLFLRALAKKPSWVPY</sequence>
<dbReference type="OrthoDB" id="3176171at2759"/>
<protein>
    <recommendedName>
        <fullName evidence="5">Kinesin motor domain-containing protein</fullName>
    </recommendedName>
</protein>
<dbReference type="GO" id="GO:0008017">
    <property type="term" value="F:microtubule binding"/>
    <property type="evidence" value="ECO:0007669"/>
    <property type="project" value="InterPro"/>
</dbReference>
<feature type="compositionally biased region" description="Basic residues" evidence="4">
    <location>
        <begin position="707"/>
        <end position="716"/>
    </location>
</feature>
<dbReference type="GO" id="GO:0007018">
    <property type="term" value="P:microtubule-based movement"/>
    <property type="evidence" value="ECO:0007669"/>
    <property type="project" value="InterPro"/>
</dbReference>
<dbReference type="Pfam" id="PF00225">
    <property type="entry name" value="Kinesin"/>
    <property type="match status" value="2"/>
</dbReference>
<reference evidence="6" key="1">
    <citation type="submission" date="2021-06" db="EMBL/GenBank/DDBJ databases">
        <authorList>
            <person name="Hodson N. C."/>
            <person name="Mongue J. A."/>
            <person name="Jaron S. K."/>
        </authorList>
    </citation>
    <scope>NUCLEOTIDE SEQUENCE</scope>
</reference>
<feature type="domain" description="Kinesin motor" evidence="5">
    <location>
        <begin position="125"/>
        <end position="526"/>
    </location>
</feature>
<dbReference type="GO" id="GO:0003777">
    <property type="term" value="F:microtubule motor activity"/>
    <property type="evidence" value="ECO:0007669"/>
    <property type="project" value="InterPro"/>
</dbReference>
<accession>A0A8J2JI01</accession>
<evidence type="ECO:0000313" key="6">
    <source>
        <dbReference type="EMBL" id="CAG7720546.1"/>
    </source>
</evidence>
<evidence type="ECO:0000256" key="4">
    <source>
        <dbReference type="SAM" id="MobiDB-lite"/>
    </source>
</evidence>
<feature type="compositionally biased region" description="Basic and acidic residues" evidence="4">
    <location>
        <begin position="20"/>
        <end position="33"/>
    </location>
</feature>
<feature type="compositionally biased region" description="Basic and acidic residues" evidence="4">
    <location>
        <begin position="50"/>
        <end position="64"/>
    </location>
</feature>
<evidence type="ECO:0000259" key="5">
    <source>
        <dbReference type="PROSITE" id="PS50067"/>
    </source>
</evidence>
<keyword evidence="2" id="KW-0206">Cytoskeleton</keyword>
<dbReference type="AlphaFoldDB" id="A0A8J2JI01"/>
<dbReference type="InterPro" id="IPR001752">
    <property type="entry name" value="Kinesin_motor_dom"/>
</dbReference>
<feature type="region of interest" description="Disordered" evidence="4">
    <location>
        <begin position="629"/>
        <end position="747"/>
    </location>
</feature>
<comment type="similarity">
    <text evidence="3">Belongs to the TRAFAC class myosin-kinesin ATPase superfamily. Kinesin family.</text>
</comment>
<dbReference type="EMBL" id="CAJVCH010071438">
    <property type="protein sequence ID" value="CAG7720546.1"/>
    <property type="molecule type" value="Genomic_DNA"/>
</dbReference>
<dbReference type="PANTHER" id="PTHR24115">
    <property type="entry name" value="KINESIN-RELATED"/>
    <property type="match status" value="1"/>
</dbReference>
<feature type="compositionally biased region" description="Acidic residues" evidence="4">
    <location>
        <begin position="731"/>
        <end position="742"/>
    </location>
</feature>
<feature type="region of interest" description="Disordered" evidence="4">
    <location>
        <begin position="1"/>
        <end position="80"/>
    </location>
</feature>
<proteinExistence type="inferred from homology"/>
<dbReference type="GO" id="GO:0005524">
    <property type="term" value="F:ATP binding"/>
    <property type="evidence" value="ECO:0007669"/>
    <property type="project" value="InterPro"/>
</dbReference>
<evidence type="ECO:0000256" key="3">
    <source>
        <dbReference type="PROSITE-ProRule" id="PRU00283"/>
    </source>
</evidence>
<evidence type="ECO:0000256" key="2">
    <source>
        <dbReference type="ARBA" id="ARBA00023212"/>
    </source>
</evidence>
<dbReference type="Proteomes" id="UP000708208">
    <property type="component" value="Unassembled WGS sequence"/>
</dbReference>
<dbReference type="PROSITE" id="PS50067">
    <property type="entry name" value="KINESIN_MOTOR_2"/>
    <property type="match status" value="1"/>
</dbReference>
<keyword evidence="2" id="KW-0963">Cytoplasm</keyword>
<comment type="caution">
    <text evidence="3">Lacks conserved residue(s) required for the propagation of feature annotation.</text>
</comment>